<dbReference type="GO" id="GO:0004359">
    <property type="term" value="F:glutaminase activity"/>
    <property type="evidence" value="ECO:0007669"/>
    <property type="project" value="InterPro"/>
</dbReference>
<dbReference type="HAMAP" id="MF_00193">
    <property type="entry name" value="NadE_ammonia_dep"/>
    <property type="match status" value="1"/>
</dbReference>
<feature type="binding site" description="in other chain" evidence="8">
    <location>
        <position position="113"/>
    </location>
    <ligand>
        <name>deamido-NAD(+)</name>
        <dbReference type="ChEBI" id="CHEBI:58437"/>
        <note>ligand shared between two neighboring subunits</note>
    </ligand>
</feature>
<feature type="binding site" evidence="8">
    <location>
        <position position="33"/>
    </location>
    <ligand>
        <name>Mg(2+)</name>
        <dbReference type="ChEBI" id="CHEBI:18420"/>
    </ligand>
</feature>
<dbReference type="Pfam" id="PF02540">
    <property type="entry name" value="NAD_synthase"/>
    <property type="match status" value="1"/>
</dbReference>
<keyword evidence="6 8" id="KW-0460">Magnesium</keyword>
<accession>A0A1F4TNW8</accession>
<dbReference type="Gene3D" id="3.40.50.620">
    <property type="entry name" value="HUPs"/>
    <property type="match status" value="1"/>
</dbReference>
<dbReference type="InterPro" id="IPR003694">
    <property type="entry name" value="NAD_synthase"/>
</dbReference>
<comment type="caution">
    <text evidence="12">The sequence shown here is derived from an EMBL/GenBank/DDBJ whole genome shotgun (WGS) entry which is preliminary data.</text>
</comment>
<comment type="catalytic activity">
    <reaction evidence="8 10">
        <text>deamido-NAD(+) + NH4(+) + ATP = AMP + diphosphate + NAD(+) + H(+)</text>
        <dbReference type="Rhea" id="RHEA:21188"/>
        <dbReference type="ChEBI" id="CHEBI:15378"/>
        <dbReference type="ChEBI" id="CHEBI:28938"/>
        <dbReference type="ChEBI" id="CHEBI:30616"/>
        <dbReference type="ChEBI" id="CHEBI:33019"/>
        <dbReference type="ChEBI" id="CHEBI:57540"/>
        <dbReference type="ChEBI" id="CHEBI:58437"/>
        <dbReference type="ChEBI" id="CHEBI:456215"/>
        <dbReference type="EC" id="6.3.1.5"/>
    </reaction>
</comment>
<dbReference type="GO" id="GO:0005737">
    <property type="term" value="C:cytoplasm"/>
    <property type="evidence" value="ECO:0007669"/>
    <property type="project" value="InterPro"/>
</dbReference>
<gene>
    <name evidence="8" type="primary">nadE</name>
    <name evidence="12" type="ORF">A2462_07900</name>
</gene>
<dbReference type="InterPro" id="IPR014729">
    <property type="entry name" value="Rossmann-like_a/b/a_fold"/>
</dbReference>
<keyword evidence="5 8" id="KW-0067">ATP-binding</keyword>
<feature type="domain" description="NAD/GMP synthase" evidence="11">
    <location>
        <begin position="7"/>
        <end position="238"/>
    </location>
</feature>
<dbReference type="AlphaFoldDB" id="A0A1F4TNW8"/>
<evidence type="ECO:0000256" key="7">
    <source>
        <dbReference type="ARBA" id="ARBA00023027"/>
    </source>
</evidence>
<proteinExistence type="inferred from homology"/>
<evidence type="ECO:0000259" key="11">
    <source>
        <dbReference type="Pfam" id="PF02540"/>
    </source>
</evidence>
<dbReference type="EMBL" id="MEUI01000019">
    <property type="protein sequence ID" value="OGC34378.1"/>
    <property type="molecule type" value="Genomic_DNA"/>
</dbReference>
<dbReference type="NCBIfam" id="TIGR00552">
    <property type="entry name" value="nadE"/>
    <property type="match status" value="1"/>
</dbReference>
<dbReference type="GO" id="GO:0008795">
    <property type="term" value="F:NAD+ synthase activity"/>
    <property type="evidence" value="ECO:0007669"/>
    <property type="project" value="UniProtKB-UniRule"/>
</dbReference>
<dbReference type="GO" id="GO:0005524">
    <property type="term" value="F:ATP binding"/>
    <property type="evidence" value="ECO:0007669"/>
    <property type="project" value="UniProtKB-UniRule"/>
</dbReference>
<evidence type="ECO:0000256" key="1">
    <source>
        <dbReference type="ARBA" id="ARBA00005859"/>
    </source>
</evidence>
<name>A0A1F4TNW8_UNCSA</name>
<dbReference type="GO" id="GO:0003952">
    <property type="term" value="F:NAD+ synthase (glutamine-hydrolyzing) activity"/>
    <property type="evidence" value="ECO:0007669"/>
    <property type="project" value="InterPro"/>
</dbReference>
<comment type="function">
    <text evidence="8">Catalyzes the ATP-dependent amidation of deamido-NAD to form NAD. Uses ammonia as a nitrogen source.</text>
</comment>
<dbReference type="EC" id="6.3.1.5" evidence="8 10"/>
<feature type="binding site" evidence="8">
    <location>
        <position position="133"/>
    </location>
    <ligand>
        <name>ATP</name>
        <dbReference type="ChEBI" id="CHEBI:30616"/>
    </ligand>
</feature>
<dbReference type="GO" id="GO:0009435">
    <property type="term" value="P:NAD+ biosynthetic process"/>
    <property type="evidence" value="ECO:0007669"/>
    <property type="project" value="UniProtKB-UniRule"/>
</dbReference>
<feature type="binding site" evidence="8">
    <location>
        <position position="138"/>
    </location>
    <ligand>
        <name>Mg(2+)</name>
        <dbReference type="ChEBI" id="CHEBI:18420"/>
    </ligand>
</feature>
<sequence length="246" mass="27074">MNTLSDKLSIWIKEQVKNAGAKGCVFGLSGGIDSAVVGVLCKQIFPENVLGLLMPCFSNDEDIKHAQLLASKFAIPTRLIDLRFAYDQLYVQLEGKPFEGEKNNLAAANIKPRLRMLSLYYHANKNNYLVVGTGNKSEAVMGYCTKYGDGGVDILPLAALLKSQVRELAQELGVPEVIIEKPPSAGLWLGQTDEEEMGIRYAELDKIIVGLEKGDLTGLDECQVKKVQQKMTSCAHKFNLLPIFQP</sequence>
<comment type="subunit">
    <text evidence="8">Homodimer.</text>
</comment>
<protein>
    <recommendedName>
        <fullName evidence="8 10">NH(3)-dependent NAD(+) synthetase</fullName>
        <ecNumber evidence="8 10">6.3.1.5</ecNumber>
    </recommendedName>
</protein>
<dbReference type="GO" id="GO:0046872">
    <property type="term" value="F:metal ion binding"/>
    <property type="evidence" value="ECO:0007669"/>
    <property type="project" value="UniProtKB-KW"/>
</dbReference>
<evidence type="ECO:0000256" key="2">
    <source>
        <dbReference type="ARBA" id="ARBA00022598"/>
    </source>
</evidence>
<evidence type="ECO:0000256" key="3">
    <source>
        <dbReference type="ARBA" id="ARBA00022723"/>
    </source>
</evidence>
<evidence type="ECO:0000256" key="4">
    <source>
        <dbReference type="ARBA" id="ARBA00022741"/>
    </source>
</evidence>
<feature type="binding site" description="in other chain" evidence="8">
    <location>
        <begin position="236"/>
        <end position="237"/>
    </location>
    <ligand>
        <name>deamido-NAD(+)</name>
        <dbReference type="ChEBI" id="CHEBI:58437"/>
        <note>ligand shared between two neighboring subunits</note>
    </ligand>
</feature>
<dbReference type="UniPathway" id="UPA00253">
    <property type="reaction ID" value="UER00333"/>
</dbReference>
<keyword evidence="2 8" id="KW-0436">Ligase</keyword>
<feature type="binding site" evidence="8">
    <location>
        <begin position="27"/>
        <end position="34"/>
    </location>
    <ligand>
        <name>ATP</name>
        <dbReference type="ChEBI" id="CHEBI:30616"/>
    </ligand>
</feature>
<dbReference type="InterPro" id="IPR022926">
    <property type="entry name" value="NH(3)-dep_NAD(+)_synth"/>
</dbReference>
<keyword evidence="3 8" id="KW-0479">Metal-binding</keyword>
<comment type="pathway">
    <text evidence="8">Cofactor biosynthesis; NAD(+) biosynthesis; NAD(+) from deamido-NAD(+) (ammonia route): step 1/1.</text>
</comment>
<evidence type="ECO:0000256" key="8">
    <source>
        <dbReference type="HAMAP-Rule" id="MF_00193"/>
    </source>
</evidence>
<evidence type="ECO:0000256" key="5">
    <source>
        <dbReference type="ARBA" id="ARBA00022840"/>
    </source>
</evidence>
<reference evidence="12 13" key="1">
    <citation type="journal article" date="2016" name="Nat. Commun.">
        <title>Thousands of microbial genomes shed light on interconnected biogeochemical processes in an aquifer system.</title>
        <authorList>
            <person name="Anantharaman K."/>
            <person name="Brown C.T."/>
            <person name="Hug L.A."/>
            <person name="Sharon I."/>
            <person name="Castelle C.J."/>
            <person name="Probst A.J."/>
            <person name="Thomas B.C."/>
            <person name="Singh A."/>
            <person name="Wilkins M.J."/>
            <person name="Karaoz U."/>
            <person name="Brodie E.L."/>
            <person name="Williams K.H."/>
            <person name="Hubbard S.S."/>
            <person name="Banfield J.F."/>
        </authorList>
    </citation>
    <scope>NUCLEOTIDE SEQUENCE [LARGE SCALE GENOMIC DNA]</scope>
</reference>
<evidence type="ECO:0000256" key="6">
    <source>
        <dbReference type="ARBA" id="ARBA00022842"/>
    </source>
</evidence>
<keyword evidence="7 8" id="KW-0520">NAD</keyword>
<dbReference type="Proteomes" id="UP000177309">
    <property type="component" value="Unassembled WGS sequence"/>
</dbReference>
<feature type="binding site" description="in other chain" evidence="8">
    <location>
        <position position="146"/>
    </location>
    <ligand>
        <name>deamido-NAD(+)</name>
        <dbReference type="ChEBI" id="CHEBI:58437"/>
        <note>ligand shared between two neighboring subunits</note>
    </ligand>
</feature>
<keyword evidence="4 8" id="KW-0547">Nucleotide-binding</keyword>
<evidence type="ECO:0000313" key="13">
    <source>
        <dbReference type="Proteomes" id="UP000177309"/>
    </source>
</evidence>
<evidence type="ECO:0000313" key="12">
    <source>
        <dbReference type="EMBL" id="OGC34378.1"/>
    </source>
</evidence>
<evidence type="ECO:0000256" key="10">
    <source>
        <dbReference type="RuleBase" id="RU003812"/>
    </source>
</evidence>
<organism evidence="12 13">
    <name type="scientific">candidate division WOR-1 bacterium RIFOXYC2_FULL_41_25</name>
    <dbReference type="NCBI Taxonomy" id="1802586"/>
    <lineage>
        <taxon>Bacteria</taxon>
        <taxon>Bacillati</taxon>
        <taxon>Saganbacteria</taxon>
    </lineage>
</organism>
<dbReference type="InterPro" id="IPR022310">
    <property type="entry name" value="NAD/GMP_synthase"/>
</dbReference>
<dbReference type="SUPFAM" id="SSF52402">
    <property type="entry name" value="Adenine nucleotide alpha hydrolases-like"/>
    <property type="match status" value="1"/>
</dbReference>
<evidence type="ECO:0000256" key="9">
    <source>
        <dbReference type="RuleBase" id="RU003811"/>
    </source>
</evidence>
<dbReference type="PANTHER" id="PTHR23090:SF9">
    <property type="entry name" value="GLUTAMINE-DEPENDENT NAD(+) SYNTHETASE"/>
    <property type="match status" value="1"/>
</dbReference>
<feature type="binding site" evidence="8">
    <location>
        <position position="153"/>
    </location>
    <ligand>
        <name>deamido-NAD(+)</name>
        <dbReference type="ChEBI" id="CHEBI:58437"/>
        <note>ligand shared between two neighboring subunits</note>
    </ligand>
</feature>
<dbReference type="CDD" id="cd00553">
    <property type="entry name" value="NAD_synthase"/>
    <property type="match status" value="1"/>
</dbReference>
<feature type="binding site" evidence="8">
    <location>
        <position position="184"/>
    </location>
    <ligand>
        <name>ATP</name>
        <dbReference type="ChEBI" id="CHEBI:30616"/>
    </ligand>
</feature>
<comment type="similarity">
    <text evidence="1 8 9">Belongs to the NAD synthetase family.</text>
</comment>
<dbReference type="PANTHER" id="PTHR23090">
    <property type="entry name" value="NH 3 /GLUTAMINE-DEPENDENT NAD + SYNTHETASE"/>
    <property type="match status" value="1"/>
</dbReference>
<feature type="binding site" evidence="8">
    <location>
        <position position="162"/>
    </location>
    <ligand>
        <name>ATP</name>
        <dbReference type="ChEBI" id="CHEBI:30616"/>
    </ligand>
</feature>